<evidence type="ECO:0000256" key="1">
    <source>
        <dbReference type="SAM" id="MobiDB-lite"/>
    </source>
</evidence>
<keyword evidence="2" id="KW-1185">Reference proteome</keyword>
<feature type="compositionally biased region" description="Low complexity" evidence="1">
    <location>
        <begin position="230"/>
        <end position="256"/>
    </location>
</feature>
<reference evidence="3" key="1">
    <citation type="submission" date="2025-08" db="UniProtKB">
        <authorList>
            <consortium name="RefSeq"/>
        </authorList>
    </citation>
    <scope>IDENTIFICATION</scope>
    <source>
        <tissue evidence="3">Epidermis and Blubber</tissue>
    </source>
</reference>
<feature type="region of interest" description="Disordered" evidence="1">
    <location>
        <begin position="348"/>
        <end position="367"/>
    </location>
</feature>
<dbReference type="GeneID" id="118898112"/>
<feature type="region of interest" description="Disordered" evidence="1">
    <location>
        <begin position="16"/>
        <end position="41"/>
    </location>
</feature>
<sequence>MRRLLLRSRKTSCLHARTKAPWGSRGRSPTRAPPRNKCAHAPTGLCAGIPRSKKLLTHVGRFLGPVRCEKRNEITGQRFCLLETLLLSNGGRSQGHGAPSLRPRADSARIPGFHPSRPAPTPGERRSRFRTAHRCPPPPPTPARSHPRAAPSSGLASSPHTPLPPMPGSPAAGEHAEGDGETGTVCPASEEGRQPTRRRRAPDTEAPVTIWDPASQPPCACPRAFRGQPQALRPQGGRAARAPRLRPAGPAQAPGSASGGRHLGPHLDHVMRQPRNCLGVQGAVARCARKAGLGALTGEAQLPGEPQPGFTHRTWQAGTAAGRRGPCPPWWRQPQAVAPAHALHLPSHKRSEVWPNHRQTDFSTSPH</sequence>
<dbReference type="Proteomes" id="UP000694857">
    <property type="component" value="Chromosome 7"/>
</dbReference>
<organism evidence="2 3">
    <name type="scientific">Balaenoptera musculus</name>
    <name type="common">Blue whale</name>
    <dbReference type="NCBI Taxonomy" id="9771"/>
    <lineage>
        <taxon>Eukaryota</taxon>
        <taxon>Metazoa</taxon>
        <taxon>Chordata</taxon>
        <taxon>Craniata</taxon>
        <taxon>Vertebrata</taxon>
        <taxon>Euteleostomi</taxon>
        <taxon>Mammalia</taxon>
        <taxon>Eutheria</taxon>
        <taxon>Laurasiatheria</taxon>
        <taxon>Artiodactyla</taxon>
        <taxon>Whippomorpha</taxon>
        <taxon>Cetacea</taxon>
        <taxon>Mysticeti</taxon>
        <taxon>Balaenopteridae</taxon>
        <taxon>Balaenoptera</taxon>
    </lineage>
</organism>
<dbReference type="RefSeq" id="XP_036713968.1">
    <property type="nucleotide sequence ID" value="XM_036858073.1"/>
</dbReference>
<evidence type="ECO:0000313" key="2">
    <source>
        <dbReference type="Proteomes" id="UP000694857"/>
    </source>
</evidence>
<protein>
    <submittedName>
        <fullName evidence="3">Translation initiation factor IF-2-like</fullName>
    </submittedName>
</protein>
<accession>A0A8B8XVL0</accession>
<proteinExistence type="predicted"/>
<name>A0A8B8XVL0_BALMU</name>
<gene>
    <name evidence="3" type="primary">LOC118898112</name>
</gene>
<feature type="region of interest" description="Disordered" evidence="1">
    <location>
        <begin position="298"/>
        <end position="331"/>
    </location>
</feature>
<feature type="region of interest" description="Disordered" evidence="1">
    <location>
        <begin position="91"/>
        <end position="268"/>
    </location>
</feature>
<evidence type="ECO:0000313" key="3">
    <source>
        <dbReference type="RefSeq" id="XP_036713968.1"/>
    </source>
</evidence>
<dbReference type="AlphaFoldDB" id="A0A8B8XVL0"/>
<dbReference type="KEGG" id="bmus:118898112"/>